<evidence type="ECO:0000256" key="2">
    <source>
        <dbReference type="ARBA" id="ARBA00022598"/>
    </source>
</evidence>
<sequence>MIITVVFSISVSGARVTHLFDIGTGFKDEDLEAHSTFFKQHIIDKPRPYYSWDASHEPDHWFDAIQVWEIKAADLSISPVHRAAAGLVDPEKGISLRFPRFLRIRDDKKPEDATSSAQVSVRVIGLMDG</sequence>
<keyword evidence="5" id="KW-1185">Reference proteome</keyword>
<proteinExistence type="inferred from homology"/>
<dbReference type="PANTHER" id="PTHR45674">
    <property type="entry name" value="DNA LIGASE 1/3 FAMILY MEMBER"/>
    <property type="match status" value="1"/>
</dbReference>
<dbReference type="InterPro" id="IPR012340">
    <property type="entry name" value="NA-bd_OB-fold"/>
</dbReference>
<protein>
    <recommendedName>
        <fullName evidence="3">DNA ligase ATP-dependent C-terminal domain-containing protein</fullName>
    </recommendedName>
</protein>
<dbReference type="SUPFAM" id="SSF50249">
    <property type="entry name" value="Nucleic acid-binding proteins"/>
    <property type="match status" value="1"/>
</dbReference>
<dbReference type="GO" id="GO:0005634">
    <property type="term" value="C:nucleus"/>
    <property type="evidence" value="ECO:0007669"/>
    <property type="project" value="TreeGrafter"/>
</dbReference>
<reference evidence="4" key="1">
    <citation type="journal article" date="2023" name="Mol. Biol. Evol.">
        <title>Third-Generation Sequencing Reveals the Adaptive Role of the Epigenome in Three Deep-Sea Polychaetes.</title>
        <authorList>
            <person name="Perez M."/>
            <person name="Aroh O."/>
            <person name="Sun Y."/>
            <person name="Lan Y."/>
            <person name="Juniper S.K."/>
            <person name="Young C.R."/>
            <person name="Angers B."/>
            <person name="Qian P.Y."/>
        </authorList>
    </citation>
    <scope>NUCLEOTIDE SEQUENCE</scope>
    <source>
        <strain evidence="4">P08H-3</strain>
    </source>
</reference>
<organism evidence="4 5">
    <name type="scientific">Paralvinella palmiformis</name>
    <dbReference type="NCBI Taxonomy" id="53620"/>
    <lineage>
        <taxon>Eukaryota</taxon>
        <taxon>Metazoa</taxon>
        <taxon>Spiralia</taxon>
        <taxon>Lophotrochozoa</taxon>
        <taxon>Annelida</taxon>
        <taxon>Polychaeta</taxon>
        <taxon>Sedentaria</taxon>
        <taxon>Canalipalpata</taxon>
        <taxon>Terebellida</taxon>
        <taxon>Terebelliformia</taxon>
        <taxon>Alvinellidae</taxon>
        <taxon>Paralvinella</taxon>
    </lineage>
</organism>
<evidence type="ECO:0000256" key="1">
    <source>
        <dbReference type="ARBA" id="ARBA00007572"/>
    </source>
</evidence>
<accession>A0AAD9JWR4</accession>
<dbReference type="GO" id="GO:0006281">
    <property type="term" value="P:DNA repair"/>
    <property type="evidence" value="ECO:0007669"/>
    <property type="project" value="InterPro"/>
</dbReference>
<dbReference type="Proteomes" id="UP001208570">
    <property type="component" value="Unassembled WGS sequence"/>
</dbReference>
<dbReference type="GO" id="GO:0006310">
    <property type="term" value="P:DNA recombination"/>
    <property type="evidence" value="ECO:0007669"/>
    <property type="project" value="InterPro"/>
</dbReference>
<dbReference type="AlphaFoldDB" id="A0AAD9JWR4"/>
<feature type="domain" description="DNA ligase ATP-dependent C-terminal" evidence="3">
    <location>
        <begin position="15"/>
        <end position="108"/>
    </location>
</feature>
<dbReference type="InterPro" id="IPR012309">
    <property type="entry name" value="DNA_ligase_ATP-dep_C"/>
</dbReference>
<dbReference type="GO" id="GO:0003910">
    <property type="term" value="F:DNA ligase (ATP) activity"/>
    <property type="evidence" value="ECO:0007669"/>
    <property type="project" value="InterPro"/>
</dbReference>
<evidence type="ECO:0000313" key="5">
    <source>
        <dbReference type="Proteomes" id="UP001208570"/>
    </source>
</evidence>
<dbReference type="PANTHER" id="PTHR45674:SF4">
    <property type="entry name" value="DNA LIGASE 1"/>
    <property type="match status" value="1"/>
</dbReference>
<dbReference type="EMBL" id="JAODUP010000127">
    <property type="protein sequence ID" value="KAK2160788.1"/>
    <property type="molecule type" value="Genomic_DNA"/>
</dbReference>
<evidence type="ECO:0000259" key="3">
    <source>
        <dbReference type="Pfam" id="PF04679"/>
    </source>
</evidence>
<evidence type="ECO:0000313" key="4">
    <source>
        <dbReference type="EMBL" id="KAK2160788.1"/>
    </source>
</evidence>
<comment type="similarity">
    <text evidence="1">Belongs to the ATP-dependent DNA ligase family.</text>
</comment>
<comment type="caution">
    <text evidence="4">The sequence shown here is derived from an EMBL/GenBank/DDBJ whole genome shotgun (WGS) entry which is preliminary data.</text>
</comment>
<dbReference type="GO" id="GO:1903461">
    <property type="term" value="P:Okazaki fragment processing involved in mitotic DNA replication"/>
    <property type="evidence" value="ECO:0007669"/>
    <property type="project" value="TreeGrafter"/>
</dbReference>
<gene>
    <name evidence="4" type="ORF">LSH36_127g15009</name>
</gene>
<dbReference type="InterPro" id="IPR050191">
    <property type="entry name" value="ATP-dep_DNA_ligase"/>
</dbReference>
<dbReference type="Gene3D" id="2.40.50.140">
    <property type="entry name" value="Nucleic acid-binding proteins"/>
    <property type="match status" value="1"/>
</dbReference>
<keyword evidence="2" id="KW-0436">Ligase</keyword>
<name>A0AAD9JWR4_9ANNE</name>
<dbReference type="Pfam" id="PF04679">
    <property type="entry name" value="DNA_ligase_A_C"/>
    <property type="match status" value="1"/>
</dbReference>
<dbReference type="GO" id="GO:0005739">
    <property type="term" value="C:mitochondrion"/>
    <property type="evidence" value="ECO:0007669"/>
    <property type="project" value="TreeGrafter"/>
</dbReference>